<feature type="region of interest" description="Disordered" evidence="1">
    <location>
        <begin position="233"/>
        <end position="264"/>
    </location>
</feature>
<dbReference type="PROSITE" id="PS51708">
    <property type="entry name" value="CHAD"/>
    <property type="match status" value="1"/>
</dbReference>
<dbReference type="InterPro" id="IPR033469">
    <property type="entry name" value="CYTH-like_dom_sf"/>
</dbReference>
<dbReference type="InterPro" id="IPR023577">
    <property type="entry name" value="CYTH_domain"/>
</dbReference>
<dbReference type="Pfam" id="PF05235">
    <property type="entry name" value="CHAD"/>
    <property type="match status" value="1"/>
</dbReference>
<dbReference type="Pfam" id="PF01928">
    <property type="entry name" value="CYTH"/>
    <property type="match status" value="1"/>
</dbReference>
<dbReference type="InterPro" id="IPR007899">
    <property type="entry name" value="CHAD_dom"/>
</dbReference>
<dbReference type="EMBL" id="VNHW01000004">
    <property type="protein sequence ID" value="TYP88499.1"/>
    <property type="molecule type" value="Genomic_DNA"/>
</dbReference>
<feature type="compositionally biased region" description="Basic and acidic residues" evidence="1">
    <location>
        <begin position="172"/>
        <end position="183"/>
    </location>
</feature>
<accession>A0A5S5D1I5</accession>
<dbReference type="SMART" id="SM00880">
    <property type="entry name" value="CHAD"/>
    <property type="match status" value="1"/>
</dbReference>
<dbReference type="AlphaFoldDB" id="A0A5S5D1I5"/>
<dbReference type="Gene3D" id="1.40.20.10">
    <property type="entry name" value="CHAD domain"/>
    <property type="match status" value="1"/>
</dbReference>
<evidence type="ECO:0000256" key="1">
    <source>
        <dbReference type="SAM" id="MobiDB-lite"/>
    </source>
</evidence>
<feature type="region of interest" description="Disordered" evidence="1">
    <location>
        <begin position="165"/>
        <end position="195"/>
    </location>
</feature>
<name>A0A5S5D1I5_9ACTN</name>
<dbReference type="Proteomes" id="UP000322499">
    <property type="component" value="Unassembled WGS sequence"/>
</dbReference>
<dbReference type="SMART" id="SM01118">
    <property type="entry name" value="CYTH"/>
    <property type="match status" value="1"/>
</dbReference>
<sequence length="555" mass="59472">MLYTCCMPAVHLVEVEKKYTADDDVQIPSLTELVLRDGSSAVDGGGPVVEGEPVQQELTATYFDTADLRLAAAGLTLRRRTGGDDAGWHLKVPAGGNARSEVRLPLGRAWRTVPQTLRKMVRAHSRGVSLQAVAEIATDRTVRRLLDATGQVLVEVADDRVTARRISAPAEGEGKGKGGDKGGGKGGKSTADGAGAAMSWREIEVELAGGAAELLDAVDVRLREQGLSSARDSSKLARVLSGGGAESARPGKGKSKGSSGKLTARSGAGAVVLAHIREQVEQIRNQDLPVRLDAADSVHKMRVATRRLRSALTTFKPLFEAEVVRPLRGELKWLASELGAARDAEVMRDRVAATVGGDEDAAAATSASVVEELDQAYRDAHDRVLAELDGERYHRLLASLDSLVTAPPVTSRAAKRAGTVLPPLVGRSYTVVRRLVEEAEAAPTGAEREELLHDARKSAKAARYAGESVARVFGSDATAFAEAMEAVQEALGEHQDSVLIRERLRARGLAAADVETAFLYGRLHALEEARSERSQHRFDDAWKAAGRKKLHRWTR</sequence>
<dbReference type="InterPro" id="IPR038186">
    <property type="entry name" value="CHAD_dom_sf"/>
</dbReference>
<dbReference type="SUPFAM" id="SSF55154">
    <property type="entry name" value="CYTH-like phosphatases"/>
    <property type="match status" value="1"/>
</dbReference>
<dbReference type="Gene3D" id="2.40.320.10">
    <property type="entry name" value="Hypothetical Protein Pfu-838710-001"/>
    <property type="match status" value="1"/>
</dbReference>
<evidence type="ECO:0000313" key="4">
    <source>
        <dbReference type="Proteomes" id="UP000322499"/>
    </source>
</evidence>
<organism evidence="3 4">
    <name type="scientific">Blastococcus xanthinilyticus</name>
    <dbReference type="NCBI Taxonomy" id="1564164"/>
    <lineage>
        <taxon>Bacteria</taxon>
        <taxon>Bacillati</taxon>
        <taxon>Actinomycetota</taxon>
        <taxon>Actinomycetes</taxon>
        <taxon>Geodermatophilales</taxon>
        <taxon>Geodermatophilaceae</taxon>
        <taxon>Blastococcus</taxon>
    </lineage>
</organism>
<dbReference type="PANTHER" id="PTHR39339">
    <property type="entry name" value="SLR1444 PROTEIN"/>
    <property type="match status" value="1"/>
</dbReference>
<reference evidence="3 4" key="1">
    <citation type="submission" date="2019-07" db="EMBL/GenBank/DDBJ databases">
        <title>Genomic Encyclopedia of Archaeal and Bacterial Type Strains, Phase II (KMG-II): from individual species to whole genera.</title>
        <authorList>
            <person name="Goeker M."/>
        </authorList>
    </citation>
    <scope>NUCLEOTIDE SEQUENCE [LARGE SCALE GENOMIC DNA]</scope>
    <source>
        <strain evidence="3 4">DSM 46842</strain>
    </source>
</reference>
<dbReference type="CDD" id="cd07374">
    <property type="entry name" value="CYTH-like_Pase"/>
    <property type="match status" value="1"/>
</dbReference>
<evidence type="ECO:0000259" key="2">
    <source>
        <dbReference type="PROSITE" id="PS51708"/>
    </source>
</evidence>
<keyword evidence="4" id="KW-1185">Reference proteome</keyword>
<dbReference type="PANTHER" id="PTHR39339:SF1">
    <property type="entry name" value="CHAD DOMAIN-CONTAINING PROTEIN"/>
    <property type="match status" value="1"/>
</dbReference>
<feature type="domain" description="CHAD" evidence="2">
    <location>
        <begin position="265"/>
        <end position="547"/>
    </location>
</feature>
<evidence type="ECO:0000313" key="3">
    <source>
        <dbReference type="EMBL" id="TYP88499.1"/>
    </source>
</evidence>
<proteinExistence type="predicted"/>
<comment type="caution">
    <text evidence="3">The sequence shown here is derived from an EMBL/GenBank/DDBJ whole genome shotgun (WGS) entry which is preliminary data.</text>
</comment>
<gene>
    <name evidence="3" type="ORF">BD833_104203</name>
</gene>
<protein>
    <submittedName>
        <fullName evidence="3">CHAD domain-containing protein</fullName>
    </submittedName>
</protein>